<name>A0A9P7ZY28_MORAP</name>
<dbReference type="InterPro" id="IPR018247">
    <property type="entry name" value="EF_Hand_1_Ca_BS"/>
</dbReference>
<dbReference type="EMBL" id="JAIFTL010000495">
    <property type="protein sequence ID" value="KAG9319321.1"/>
    <property type="molecule type" value="Genomic_DNA"/>
</dbReference>
<keyword evidence="10" id="KW-0479">Metal-binding</keyword>
<keyword evidence="16" id="KW-0809">Transit peptide</keyword>
<dbReference type="EC" id="1.1.5.3" evidence="21"/>
<keyword evidence="11" id="KW-0677">Repeat</keyword>
<dbReference type="Pfam" id="PF16901">
    <property type="entry name" value="DAO_C"/>
    <property type="match status" value="1"/>
</dbReference>
<dbReference type="PANTHER" id="PTHR11985">
    <property type="entry name" value="GLYCEROL-3-PHOSPHATE DEHYDROGENASE"/>
    <property type="match status" value="1"/>
</dbReference>
<dbReference type="Gene3D" id="3.50.50.60">
    <property type="entry name" value="FAD/NAD(P)-binding domain"/>
    <property type="match status" value="2"/>
</dbReference>
<keyword evidence="12" id="KW-0256">Endoplasmic reticulum</keyword>
<feature type="domain" description="EF-hand" evidence="23">
    <location>
        <begin position="1623"/>
        <end position="1658"/>
    </location>
</feature>
<evidence type="ECO:0000256" key="22">
    <source>
        <dbReference type="SAM" id="MobiDB-lite"/>
    </source>
</evidence>
<feature type="compositionally biased region" description="Low complexity" evidence="22">
    <location>
        <begin position="970"/>
        <end position="985"/>
    </location>
</feature>
<comment type="caution">
    <text evidence="24">The sequence shown here is derived from an EMBL/GenBank/DDBJ whole genome shotgun (WGS) entry which is preliminary data.</text>
</comment>
<evidence type="ECO:0000256" key="18">
    <source>
        <dbReference type="ARBA" id="ARBA00023002"/>
    </source>
</evidence>
<dbReference type="SUPFAM" id="SSF47473">
    <property type="entry name" value="EF-hand"/>
    <property type="match status" value="1"/>
</dbReference>
<dbReference type="PROSITE" id="PS50222">
    <property type="entry name" value="EF_HAND_2"/>
    <property type="match status" value="2"/>
</dbReference>
<dbReference type="GO" id="GO:0005739">
    <property type="term" value="C:mitochondrion"/>
    <property type="evidence" value="ECO:0007669"/>
    <property type="project" value="UniProtKB-SubCell"/>
</dbReference>
<evidence type="ECO:0000256" key="2">
    <source>
        <dbReference type="ARBA" id="ARBA00004154"/>
    </source>
</evidence>
<protein>
    <recommendedName>
        <fullName evidence="21">Glycerol-3-phosphate dehydrogenase</fullName>
        <ecNumber evidence="21">1.1.5.3</ecNumber>
    </recommendedName>
</protein>
<evidence type="ECO:0000256" key="5">
    <source>
        <dbReference type="ARBA" id="ARBA00004745"/>
    </source>
</evidence>
<dbReference type="Pfam" id="PF13499">
    <property type="entry name" value="EF-hand_7"/>
    <property type="match status" value="1"/>
</dbReference>
<dbReference type="InterPro" id="IPR006076">
    <property type="entry name" value="FAD-dep_OxRdtase"/>
</dbReference>
<comment type="pathway">
    <text evidence="5">Polyol metabolism; glycerol degradation.</text>
</comment>
<dbReference type="FunFam" id="1.10.8.870:FF:000001">
    <property type="entry name" value="Glycerol-3-phosphate dehydrogenase"/>
    <property type="match status" value="1"/>
</dbReference>
<evidence type="ECO:0000256" key="7">
    <source>
        <dbReference type="ARBA" id="ARBA00008802"/>
    </source>
</evidence>
<evidence type="ECO:0000256" key="21">
    <source>
        <dbReference type="RuleBase" id="RU361217"/>
    </source>
</evidence>
<dbReference type="GO" id="GO:0005789">
    <property type="term" value="C:endoplasmic reticulum membrane"/>
    <property type="evidence" value="ECO:0007669"/>
    <property type="project" value="UniProtKB-SubCell"/>
</dbReference>
<comment type="similarity">
    <text evidence="7">Belongs to the squalene monooxygenase family.</text>
</comment>
<dbReference type="SUPFAM" id="SSF51905">
    <property type="entry name" value="FAD/NAD(P)-binding domain"/>
    <property type="match status" value="2"/>
</dbReference>
<dbReference type="PANTHER" id="PTHR11985:SF15">
    <property type="entry name" value="GLYCEROL-3-PHOSPHATE DEHYDROGENASE, MITOCHONDRIAL"/>
    <property type="match status" value="1"/>
</dbReference>
<feature type="region of interest" description="Disordered" evidence="22">
    <location>
        <begin position="957"/>
        <end position="989"/>
    </location>
</feature>
<dbReference type="Gene3D" id="1.10.238.10">
    <property type="entry name" value="EF-hand"/>
    <property type="match status" value="1"/>
</dbReference>
<dbReference type="Pfam" id="PF13324">
    <property type="entry name" value="GCIP_N"/>
    <property type="match status" value="1"/>
</dbReference>
<evidence type="ECO:0000256" key="10">
    <source>
        <dbReference type="ARBA" id="ARBA00022723"/>
    </source>
</evidence>
<dbReference type="GO" id="GO:0005509">
    <property type="term" value="F:calcium ion binding"/>
    <property type="evidence" value="ECO:0007669"/>
    <property type="project" value="InterPro"/>
</dbReference>
<evidence type="ECO:0000256" key="6">
    <source>
        <dbReference type="ARBA" id="ARBA00007330"/>
    </source>
</evidence>
<dbReference type="FunFam" id="3.30.9.10:FF:000001">
    <property type="entry name" value="Glycerol-3-phosphate dehydrogenase"/>
    <property type="match status" value="1"/>
</dbReference>
<evidence type="ECO:0000256" key="16">
    <source>
        <dbReference type="ARBA" id="ARBA00022946"/>
    </source>
</evidence>
<evidence type="ECO:0000256" key="14">
    <source>
        <dbReference type="ARBA" id="ARBA00022837"/>
    </source>
</evidence>
<evidence type="ECO:0000256" key="4">
    <source>
        <dbReference type="ARBA" id="ARBA00004477"/>
    </source>
</evidence>
<dbReference type="CDD" id="cd00051">
    <property type="entry name" value="EFh"/>
    <property type="match status" value="1"/>
</dbReference>
<dbReference type="SMART" id="SM00054">
    <property type="entry name" value="EFh"/>
    <property type="match status" value="2"/>
</dbReference>
<comment type="subcellular location">
    <subcellularLocation>
        <location evidence="4">Endoplasmic reticulum membrane</location>
        <topology evidence="4">Multi-pass membrane protein</topology>
    </subcellularLocation>
    <subcellularLocation>
        <location evidence="2">Microsome membrane</location>
        <topology evidence="2">Multi-pass membrane protein</topology>
    </subcellularLocation>
    <subcellularLocation>
        <location evidence="3">Mitochondrion</location>
    </subcellularLocation>
</comment>
<evidence type="ECO:0000256" key="9">
    <source>
        <dbReference type="ARBA" id="ARBA00022692"/>
    </source>
</evidence>
<dbReference type="GO" id="GO:0004506">
    <property type="term" value="F:squalene monooxygenase activity"/>
    <property type="evidence" value="ECO:0007669"/>
    <property type="project" value="InterPro"/>
</dbReference>
<keyword evidence="9" id="KW-0812">Transmembrane</keyword>
<comment type="catalytic activity">
    <reaction evidence="21">
        <text>a quinone + sn-glycerol 3-phosphate = dihydroxyacetone phosphate + a quinol</text>
        <dbReference type="Rhea" id="RHEA:18977"/>
        <dbReference type="ChEBI" id="CHEBI:24646"/>
        <dbReference type="ChEBI" id="CHEBI:57597"/>
        <dbReference type="ChEBI" id="CHEBI:57642"/>
        <dbReference type="ChEBI" id="CHEBI:132124"/>
        <dbReference type="EC" id="1.1.5.3"/>
    </reaction>
</comment>
<comment type="cofactor">
    <cofactor evidence="1 21">
        <name>FAD</name>
        <dbReference type="ChEBI" id="CHEBI:57692"/>
    </cofactor>
</comment>
<dbReference type="PROSITE" id="PS00978">
    <property type="entry name" value="FAD_G3PDH_2"/>
    <property type="match status" value="1"/>
</dbReference>
<dbReference type="Pfam" id="PF20936">
    <property type="entry name" value="GCIP_C"/>
    <property type="match status" value="1"/>
</dbReference>
<dbReference type="InterPro" id="IPR038299">
    <property type="entry name" value="DAO_C_sf"/>
</dbReference>
<keyword evidence="8 21" id="KW-0285">Flavoprotein</keyword>
<dbReference type="GO" id="GO:0004368">
    <property type="term" value="F:glycerol-3-phosphate dehydrogenase (quinone) activity"/>
    <property type="evidence" value="ECO:0007669"/>
    <property type="project" value="UniProtKB-EC"/>
</dbReference>
<dbReference type="InterPro" id="IPR049317">
    <property type="entry name" value="GCIP-like_N"/>
</dbReference>
<keyword evidence="15" id="KW-0492">Microsome</keyword>
<dbReference type="InterPro" id="IPR013698">
    <property type="entry name" value="Squalene_epoxidase"/>
</dbReference>
<evidence type="ECO:0000256" key="17">
    <source>
        <dbReference type="ARBA" id="ARBA00022989"/>
    </source>
</evidence>
<keyword evidence="17" id="KW-1133">Transmembrane helix</keyword>
<dbReference type="GO" id="GO:0006072">
    <property type="term" value="P:glycerol-3-phosphate metabolic process"/>
    <property type="evidence" value="ECO:0007669"/>
    <property type="project" value="UniProtKB-UniRule"/>
</dbReference>
<proteinExistence type="inferred from homology"/>
<dbReference type="Proteomes" id="UP000717515">
    <property type="component" value="Unassembled WGS sequence"/>
</dbReference>
<dbReference type="PROSITE" id="PS00018">
    <property type="entry name" value="EF_HAND_1"/>
    <property type="match status" value="2"/>
</dbReference>
<gene>
    <name evidence="24" type="ORF">KVV02_008075</name>
</gene>
<feature type="domain" description="EF-hand" evidence="23">
    <location>
        <begin position="1587"/>
        <end position="1622"/>
    </location>
</feature>
<accession>A0A9P7ZY28</accession>
<evidence type="ECO:0000256" key="13">
    <source>
        <dbReference type="ARBA" id="ARBA00022827"/>
    </source>
</evidence>
<evidence type="ECO:0000256" key="12">
    <source>
        <dbReference type="ARBA" id="ARBA00022824"/>
    </source>
</evidence>
<dbReference type="SUPFAM" id="SSF54373">
    <property type="entry name" value="FAD-linked reductases, C-terminal domain"/>
    <property type="match status" value="1"/>
</dbReference>
<keyword evidence="18 21" id="KW-0560">Oxidoreductase</keyword>
<evidence type="ECO:0000256" key="20">
    <source>
        <dbReference type="ARBA" id="ARBA00023136"/>
    </source>
</evidence>
<dbReference type="GO" id="GO:0050660">
    <property type="term" value="F:flavin adenine dinucleotide binding"/>
    <property type="evidence" value="ECO:0007669"/>
    <property type="project" value="InterPro"/>
</dbReference>
<evidence type="ECO:0000256" key="1">
    <source>
        <dbReference type="ARBA" id="ARBA00001974"/>
    </source>
</evidence>
<organism evidence="24 25">
    <name type="scientific">Mortierella alpina</name>
    <name type="common">Oleaginous fungus</name>
    <name type="synonym">Mortierella renispora</name>
    <dbReference type="NCBI Taxonomy" id="64518"/>
    <lineage>
        <taxon>Eukaryota</taxon>
        <taxon>Fungi</taxon>
        <taxon>Fungi incertae sedis</taxon>
        <taxon>Mucoromycota</taxon>
        <taxon>Mortierellomycotina</taxon>
        <taxon>Mortierellomycetes</taxon>
        <taxon>Mortierellales</taxon>
        <taxon>Mortierellaceae</taxon>
        <taxon>Mortierella</taxon>
    </lineage>
</organism>
<dbReference type="FunFam" id="3.50.50.60:FF:000166">
    <property type="entry name" value="Squalene monooxygenase Erg1"/>
    <property type="match status" value="1"/>
</dbReference>
<dbReference type="InterPro" id="IPR036188">
    <property type="entry name" value="FAD/NAD-bd_sf"/>
</dbReference>
<dbReference type="PROSITE" id="PS00977">
    <property type="entry name" value="FAD_G3PDH_1"/>
    <property type="match status" value="1"/>
</dbReference>
<comment type="similarity">
    <text evidence="6 21">Belongs to the FAD-dependent glycerol-3-phosphate dehydrogenase family.</text>
</comment>
<evidence type="ECO:0000256" key="15">
    <source>
        <dbReference type="ARBA" id="ARBA00022848"/>
    </source>
</evidence>
<feature type="compositionally biased region" description="Acidic residues" evidence="22">
    <location>
        <begin position="253"/>
        <end position="273"/>
    </location>
</feature>
<dbReference type="Gene3D" id="1.20.1420.10">
    <property type="entry name" value="Talin, central domain"/>
    <property type="match status" value="1"/>
</dbReference>
<dbReference type="InterPro" id="IPR011992">
    <property type="entry name" value="EF-hand-dom_pair"/>
</dbReference>
<evidence type="ECO:0000313" key="24">
    <source>
        <dbReference type="EMBL" id="KAG9319321.1"/>
    </source>
</evidence>
<keyword evidence="19" id="KW-0496">Mitochondrion</keyword>
<evidence type="ECO:0000256" key="3">
    <source>
        <dbReference type="ARBA" id="ARBA00004173"/>
    </source>
</evidence>
<evidence type="ECO:0000256" key="8">
    <source>
        <dbReference type="ARBA" id="ARBA00022630"/>
    </source>
</evidence>
<dbReference type="Pfam" id="PF01266">
    <property type="entry name" value="DAO"/>
    <property type="match status" value="1"/>
</dbReference>
<dbReference type="FunFam" id="1.10.238.10:FF:000178">
    <property type="entry name" value="Calmodulin-2 A"/>
    <property type="match status" value="1"/>
</dbReference>
<dbReference type="Gene3D" id="3.30.9.10">
    <property type="entry name" value="D-Amino Acid Oxidase, subunit A, domain 2"/>
    <property type="match status" value="1"/>
</dbReference>
<dbReference type="Gene3D" id="1.20.1410.10">
    <property type="entry name" value="I/LWEQ domain"/>
    <property type="match status" value="1"/>
</dbReference>
<keyword evidence="20" id="KW-0472">Membrane</keyword>
<dbReference type="InterPro" id="IPR002048">
    <property type="entry name" value="EF_hand_dom"/>
</dbReference>
<feature type="region of interest" description="Disordered" evidence="22">
    <location>
        <begin position="244"/>
        <end position="283"/>
    </location>
</feature>
<evidence type="ECO:0000256" key="11">
    <source>
        <dbReference type="ARBA" id="ARBA00022737"/>
    </source>
</evidence>
<dbReference type="InterPro" id="IPR000447">
    <property type="entry name" value="G3P_DH_FAD-dep"/>
</dbReference>
<evidence type="ECO:0000259" key="23">
    <source>
        <dbReference type="PROSITE" id="PS50222"/>
    </source>
</evidence>
<dbReference type="InterPro" id="IPR049318">
    <property type="entry name" value="GCIP_C"/>
</dbReference>
<evidence type="ECO:0000256" key="19">
    <source>
        <dbReference type="ARBA" id="ARBA00023128"/>
    </source>
</evidence>
<dbReference type="InterPro" id="IPR031656">
    <property type="entry name" value="DAO_C"/>
</dbReference>
<feature type="compositionally biased region" description="Basic and acidic residues" evidence="22">
    <location>
        <begin position="274"/>
        <end position="283"/>
    </location>
</feature>
<dbReference type="PRINTS" id="PR01001">
    <property type="entry name" value="FADG3PDH"/>
</dbReference>
<keyword evidence="13" id="KW-0274">FAD</keyword>
<dbReference type="Gene3D" id="1.10.8.870">
    <property type="entry name" value="Alpha-glycerophosphate oxidase, cap domain"/>
    <property type="match status" value="1"/>
</dbReference>
<dbReference type="Pfam" id="PF08491">
    <property type="entry name" value="SE"/>
    <property type="match status" value="1"/>
</dbReference>
<evidence type="ECO:0000313" key="25">
    <source>
        <dbReference type="Proteomes" id="UP000717515"/>
    </source>
</evidence>
<keyword evidence="14" id="KW-0106">Calcium</keyword>
<reference evidence="24" key="1">
    <citation type="submission" date="2021-07" db="EMBL/GenBank/DDBJ databases">
        <title>Draft genome of Mortierella alpina, strain LL118, isolated from an aspen leaf litter sample.</title>
        <authorList>
            <person name="Yang S."/>
            <person name="Vinatzer B.A."/>
        </authorList>
    </citation>
    <scope>NUCLEOTIDE SEQUENCE</scope>
    <source>
        <strain evidence="24">LL118</strain>
    </source>
</reference>
<sequence length="1693" mass="185964">MTEEAQKKIRGMVDLAMSYVVEPQPLSVPAVTETMDALVERLSSGLTLKDPTSQDQQQQEEEVWDGELFGVRLAGLGKLFSNDITKVSLACKPPADPKTVIGMMDALAETSFRLAGFVESIPVTVAGQTYKREVQLLANDIFLATAGLLNEFLDEKVEKVVQIQKEGASIKRTIAGLNGTAAGSVEGEGSPAKDAYLAKTGIVWEACQIFERASRTNREAVAKKWGDMMLTMEDAISEVQEMIDSNDDKKDGDDEDDQDSDDDDGNDSDDSWNEDEKLTEEEKQLSVRANALMKLTKMLFKKLQQRCLDAAVTPSDITLKPSDLARMWDQLYDRAKGIVALADEIATSLYSPQDRPSIVALLQELGRKNHDCILVGRLFVRGQAEHEKWMDMCEAQTKKILDTVSTRPLATLPVPESGSKYDIIVVGAGVLGSAFAATFGKQGKRVLLLERDLNEPDRIVGELLQPGGCKALRELGLADCLEGIDAIPTYGYGVIRGSENVHIPYLTNPDTGKPDEGRSFHHGRFIQNLRTAASQAPNVTVVEATVNEIMRDEDGVRVVGVTCSQKKDASAEATSTSTTTVTTAQYFAPLTVIADGCFSKFRKQFIEKPVATTSHFVGFIMKDVQLPFPNHGHVILASPSPILMYQISSRDTRILVDVPGKLPSASSGALRSYLENVVHPQLPATLQKQFLVALETERLRSMPNSFLPPSTSSELGVILLGDAMNMRHPLTGGGMTVALNDVVYLKDMLDGDVTQDQEETMVQMELFFWKRKELSGVINVLAQALYSLFSGGDENLIVLRDGCFSYFKMGGECIAGPVGLLSGITRRRMVLVYHFYAVALHSIWLMFHRATWAEPQLTMWRRISTTGARQSASFGRRAAYATAGATSLALSAYYYQQQQRRAFDDDQFELPPHSSMIYLEAQQASRDPTRPHAFWAPPSREEMLRMLQEGPGAIKEIGSAHAKSSSSQKPAGSADATPAAPADASSTDDHESDVFDVLIIGGGATGAGCAVDAATRGLKVAMVERDDFSSGTSSRSTKLVHGGVRYLEKAVRELDIEQYKLVKEALTERANFLKIAPYLSYQLPIMLPIYKWWQVPYYWAGSKAYDLLAGHQGMESSYFLSRGKALEAFPMLKNDKLVGAMVYYDGQHNDSRMNVALGLTAVQYGAVIANHCEVVELLKDENKRLCGARVRDSMTGKEFKVKAKGIINATGPFTDGIRQLDDPSIQTIVSPSAGVHIILPNYYSPGNMGLLDPATSDGRVIFFLPWQGNTIAGTTDSPTDVTANPMATEEEINWILGEVKNYLNPDVKVRRGDVLAAWSGIRPLVRDPAAKSTEGLVRNHMINVSKSGLLTIAGGKWTTYRAMAAETIDEAIKEFNLKPARECSSDRVKLIGSHGYSKTMFIRLIQQFGLETEIAQHLANSYGDRAWAVASLAQSTGKRWPVFGRRISGQYPYIEAEIRYAVRREYACTAVDVLARRLRLAFLNVHAALDALPRVIEIMSEELHWDKARQEKEIEDAKAFLTTMGLPVSPIAYPVGVPDAVLGHPVASSETGDKQEHKSFWGRLGGKSGSDQGLSDSFYSRAQFNPEELAEFHKVFGALDHDGDGHINGQDLEKVLSHLDMEVDAVVLKNIIEEVDLDKSGSIEFYEFLEVMGGLKEHASRSAFSKLVVQVESKRNVDYGIKAKTTDRSGGGA</sequence>